<organism evidence="1 2">
    <name type="scientific">Dongia sedimenti</name>
    <dbReference type="NCBI Taxonomy" id="3064282"/>
    <lineage>
        <taxon>Bacteria</taxon>
        <taxon>Pseudomonadati</taxon>
        <taxon>Pseudomonadota</taxon>
        <taxon>Alphaproteobacteria</taxon>
        <taxon>Rhodospirillales</taxon>
        <taxon>Dongiaceae</taxon>
        <taxon>Dongia</taxon>
    </lineage>
</organism>
<gene>
    <name evidence="1" type="ORF">Q8A70_11010</name>
</gene>
<dbReference type="RefSeq" id="WP_379955646.1">
    <property type="nucleotide sequence ID" value="NZ_JAUYVI010000003.1"/>
</dbReference>
<name>A0ABU0YKF6_9PROT</name>
<evidence type="ECO:0000313" key="1">
    <source>
        <dbReference type="EMBL" id="MDQ7248199.1"/>
    </source>
</evidence>
<keyword evidence="2" id="KW-1185">Reference proteome</keyword>
<reference evidence="2" key="1">
    <citation type="submission" date="2023-08" db="EMBL/GenBank/DDBJ databases">
        <title>Rhodospirillaceae gen. nov., a novel taxon isolated from the Yangtze River Yuezi River estuary sludge.</title>
        <authorList>
            <person name="Ruan L."/>
        </authorList>
    </citation>
    <scope>NUCLEOTIDE SEQUENCE [LARGE SCALE GENOMIC DNA]</scope>
    <source>
        <strain evidence="2">R-7</strain>
    </source>
</reference>
<dbReference type="EMBL" id="JAUYVI010000003">
    <property type="protein sequence ID" value="MDQ7248199.1"/>
    <property type="molecule type" value="Genomic_DNA"/>
</dbReference>
<accession>A0ABU0YKF6</accession>
<dbReference type="Proteomes" id="UP001230156">
    <property type="component" value="Unassembled WGS sequence"/>
</dbReference>
<dbReference type="Pfam" id="PF07310">
    <property type="entry name" value="PAS_5"/>
    <property type="match status" value="1"/>
</dbReference>
<dbReference type="InterPro" id="IPR009922">
    <property type="entry name" value="DUF1457"/>
</dbReference>
<sequence length="164" mass="18510">MPAMIAEMELQSPLVRAGVAYWTAKKGARALPARGDFDPLIEVPELAPYMMLKDVRLQPLDFRYRLVGSAVRHHLERDPTGQWMTAIPGQGPGNPLWDYHAEAVATRAPVFLRPAYVGPHREFLHIESVLLPLATDHEHVDMLMIFVDFLRGSQEASRAARHRP</sequence>
<proteinExistence type="predicted"/>
<evidence type="ECO:0000313" key="2">
    <source>
        <dbReference type="Proteomes" id="UP001230156"/>
    </source>
</evidence>
<comment type="caution">
    <text evidence="1">The sequence shown here is derived from an EMBL/GenBank/DDBJ whole genome shotgun (WGS) entry which is preliminary data.</text>
</comment>
<protein>
    <submittedName>
        <fullName evidence="1">PAS domain-containing protein</fullName>
    </submittedName>
</protein>